<evidence type="ECO:0000256" key="2">
    <source>
        <dbReference type="ARBA" id="ARBA00006671"/>
    </source>
</evidence>
<dbReference type="InterPro" id="IPR008966">
    <property type="entry name" value="Adhesion_dom_sf"/>
</dbReference>
<dbReference type="InterPro" id="IPR050263">
    <property type="entry name" value="Bact_Fimbrial_Adh_Pro"/>
</dbReference>
<organism evidence="6 7">
    <name type="scientific">Bordetella pseudohinzii</name>
    <dbReference type="NCBI Taxonomy" id="1331258"/>
    <lineage>
        <taxon>Bacteria</taxon>
        <taxon>Pseudomonadati</taxon>
        <taxon>Pseudomonadota</taxon>
        <taxon>Betaproteobacteria</taxon>
        <taxon>Burkholderiales</taxon>
        <taxon>Alcaligenaceae</taxon>
        <taxon>Bordetella</taxon>
    </lineage>
</organism>
<evidence type="ECO:0000256" key="3">
    <source>
        <dbReference type="ARBA" id="ARBA00022729"/>
    </source>
</evidence>
<dbReference type="Gene3D" id="2.60.40.1090">
    <property type="entry name" value="Fimbrial-type adhesion domain"/>
    <property type="match status" value="1"/>
</dbReference>
<evidence type="ECO:0000313" key="8">
    <source>
        <dbReference type="Proteomes" id="UP000092950"/>
    </source>
</evidence>
<accession>A0A0M7GZW1</accession>
<dbReference type="InterPro" id="IPR039458">
    <property type="entry name" value="FimA-like"/>
</dbReference>
<accession>A0A0J6EWJ0</accession>
<dbReference type="GO" id="GO:0043709">
    <property type="term" value="P:cell adhesion involved in single-species biofilm formation"/>
    <property type="evidence" value="ECO:0007669"/>
    <property type="project" value="TreeGrafter"/>
</dbReference>
<protein>
    <submittedName>
        <fullName evidence="6">Fimbrial protein</fullName>
    </submittedName>
</protein>
<evidence type="ECO:0000256" key="4">
    <source>
        <dbReference type="ARBA" id="ARBA00023263"/>
    </source>
</evidence>
<evidence type="ECO:0000313" key="5">
    <source>
        <dbReference type="EMBL" id="ANY17683.1"/>
    </source>
</evidence>
<dbReference type="Proteomes" id="UP000053096">
    <property type="component" value="Unassembled WGS sequence"/>
</dbReference>
<dbReference type="KEGG" id="bpdz:BBN53_18410"/>
<dbReference type="EMBL" id="CYTV01000010">
    <property type="protein sequence ID" value="CUJ01519.1"/>
    <property type="molecule type" value="Genomic_DNA"/>
</dbReference>
<comment type="subcellular location">
    <subcellularLocation>
        <location evidence="1">Fimbrium</location>
    </subcellularLocation>
</comment>
<dbReference type="PANTHER" id="PTHR33420">
    <property type="entry name" value="FIMBRIAL SUBUNIT ELFA-RELATED"/>
    <property type="match status" value="1"/>
</dbReference>
<comment type="similarity">
    <text evidence="2">Belongs to the fimbrial protein family.</text>
</comment>
<name>A0A0J6EWJ0_9BORD</name>
<dbReference type="GO" id="GO:0009289">
    <property type="term" value="C:pilus"/>
    <property type="evidence" value="ECO:0007669"/>
    <property type="project" value="UniProtKB-SubCell"/>
</dbReference>
<dbReference type="Pfam" id="PF16970">
    <property type="entry name" value="FimA"/>
    <property type="match status" value="1"/>
</dbReference>
<sequence length="187" mass="19262">MLAGMMAAPAHAVDGTITIAGEITDQTCKINGAAPPHNLLVTLPKISTSALKNVNDTAGATLFQIKLTECPDALNTKTLTAYFEPGLTTDYATGNLVAYSTNAAVNAVAAIPSSPGNVFKNVQIQLANLNGTAIKVGVDAATQAAQGAVVTNKATTLSYLARYVRTSADAITAGKLVSYVQYSIVYP</sequence>
<reference evidence="6 7" key="1">
    <citation type="submission" date="2015-09" db="EMBL/GenBank/DDBJ databases">
        <authorList>
            <person name="Jackson K.R."/>
            <person name="Lunt B.L."/>
            <person name="Fisher J.N.B."/>
            <person name="Gardner A.V."/>
            <person name="Bailey M.E."/>
            <person name="Deus L.M."/>
            <person name="Earl A.S."/>
            <person name="Gibby P.D."/>
            <person name="Hartmann K.A."/>
            <person name="Liu J.E."/>
            <person name="Manci A.M."/>
            <person name="Nielsen D.A."/>
            <person name="Solomon M.B."/>
            <person name="Breakwell D.P."/>
            <person name="Burnett S.H."/>
            <person name="Grose J.H."/>
        </authorList>
    </citation>
    <scope>NUCLEOTIDE SEQUENCE [LARGE SCALE GENOMIC DNA]</scope>
    <source>
        <strain evidence="6 7">2789STDY5608636</strain>
    </source>
</reference>
<proteinExistence type="inferred from homology"/>
<dbReference type="EMBL" id="CP016440">
    <property type="protein sequence ID" value="ANY17683.1"/>
    <property type="molecule type" value="Genomic_DNA"/>
</dbReference>
<evidence type="ECO:0000313" key="6">
    <source>
        <dbReference type="EMBL" id="CUJ01519.1"/>
    </source>
</evidence>
<gene>
    <name evidence="5" type="ORF">BBN53_18410</name>
    <name evidence="6" type="ORF">ERS370011_03321</name>
</gene>
<reference evidence="5 8" key="2">
    <citation type="submission" date="2016-07" db="EMBL/GenBank/DDBJ databases">
        <title>Complete genome sequences of Bordetella pseudohinzii.</title>
        <authorList>
            <person name="Spilker T."/>
            <person name="Darrah R."/>
            <person name="LiPuma J.J."/>
        </authorList>
    </citation>
    <scope>NUCLEOTIDE SEQUENCE [LARGE SCALE GENOMIC DNA]</scope>
    <source>
        <strain evidence="5 8">HI4681</strain>
    </source>
</reference>
<keyword evidence="3" id="KW-0732">Signal</keyword>
<evidence type="ECO:0000256" key="1">
    <source>
        <dbReference type="ARBA" id="ARBA00004561"/>
    </source>
</evidence>
<keyword evidence="4" id="KW-0281">Fimbrium</keyword>
<dbReference type="PANTHER" id="PTHR33420:SF3">
    <property type="entry name" value="FIMBRIAL SUBUNIT ELFA"/>
    <property type="match status" value="1"/>
</dbReference>
<dbReference type="AlphaFoldDB" id="A0A0J6EWJ0"/>
<dbReference type="SUPFAM" id="SSF49401">
    <property type="entry name" value="Bacterial adhesins"/>
    <property type="match status" value="1"/>
</dbReference>
<dbReference type="InterPro" id="IPR036937">
    <property type="entry name" value="Adhesion_dom_fimbrial_sf"/>
</dbReference>
<evidence type="ECO:0000313" key="7">
    <source>
        <dbReference type="Proteomes" id="UP000053096"/>
    </source>
</evidence>
<keyword evidence="8" id="KW-1185">Reference proteome</keyword>
<dbReference type="Proteomes" id="UP000092950">
    <property type="component" value="Chromosome"/>
</dbReference>